<reference evidence="1" key="3">
    <citation type="submission" date="2021-06" db="EMBL/GenBank/DDBJ databases">
        <title>Chromosome-level genome assembly for S. haematobium.</title>
        <authorList>
            <person name="Stroehlein A.J."/>
        </authorList>
    </citation>
    <scope>NUCLEOTIDE SEQUENCE</scope>
</reference>
<sequence length="168" mass="19602">MSFISTCLSDHHRQLVGKMKKCFDLGKQLLIIVHFTNPIILDSETLEEGRIIDEQEGSDANVKARIGKARIVQLYGAKTWRATTTIIKKVQRTNQFPVEEEIRKRHSKWVEYTLQKSPNCITRQALTWNSERKRKRGRPKNTLCQEDRVGWRVLLGGLYSYTRSNRSK</sequence>
<evidence type="ECO:0000313" key="1">
    <source>
        <dbReference type="EMBL" id="KAH9582444.1"/>
    </source>
</evidence>
<reference evidence="1" key="2">
    <citation type="journal article" date="2019" name="Gigascience">
        <title>High-quality Schistosoma haematobium genome achieved by single-molecule and long-range sequencing.</title>
        <authorList>
            <person name="Stroehlein A.J."/>
            <person name="Korhonen P.K."/>
            <person name="Chong T.M."/>
            <person name="Lim Y.L."/>
            <person name="Chan K.G."/>
            <person name="Webster B."/>
            <person name="Rollinson D."/>
            <person name="Brindley P.J."/>
            <person name="Gasser R.B."/>
            <person name="Young N.D."/>
        </authorList>
    </citation>
    <scope>NUCLEOTIDE SEQUENCE</scope>
</reference>
<reference evidence="1" key="1">
    <citation type="journal article" date="2012" name="Nat. Genet.">
        <title>Whole-genome sequence of Schistosoma haematobium.</title>
        <authorList>
            <person name="Young N.D."/>
            <person name="Jex A.R."/>
            <person name="Li B."/>
            <person name="Liu S."/>
            <person name="Yang L."/>
            <person name="Xiong Z."/>
            <person name="Li Y."/>
            <person name="Cantacessi C."/>
            <person name="Hall R.S."/>
            <person name="Xu X."/>
            <person name="Chen F."/>
            <person name="Wu X."/>
            <person name="Zerlotini A."/>
            <person name="Oliveira G."/>
            <person name="Hofmann A."/>
            <person name="Zhang G."/>
            <person name="Fang X."/>
            <person name="Kang Y."/>
            <person name="Campbell B.E."/>
            <person name="Loukas A."/>
            <person name="Ranganathan S."/>
            <person name="Rollinson D."/>
            <person name="Rinaldi G."/>
            <person name="Brindley P.J."/>
            <person name="Yang H."/>
            <person name="Wang J."/>
            <person name="Wang J."/>
            <person name="Gasser R.B."/>
        </authorList>
    </citation>
    <scope>NUCLEOTIDE SEQUENCE</scope>
</reference>
<dbReference type="RefSeq" id="XP_035588683.1">
    <property type="nucleotide sequence ID" value="XM_035730960.1"/>
</dbReference>
<evidence type="ECO:0000313" key="2">
    <source>
        <dbReference type="Proteomes" id="UP000471633"/>
    </source>
</evidence>
<dbReference type="EMBL" id="AMPZ03000005">
    <property type="protein sequence ID" value="KAH9582444.1"/>
    <property type="molecule type" value="Genomic_DNA"/>
</dbReference>
<protein>
    <submittedName>
        <fullName evidence="1">Uncharacterized protein</fullName>
    </submittedName>
</protein>
<dbReference type="CTD" id="58546381"/>
<name>A0A6A5DHS7_SCHHA</name>
<dbReference type="Proteomes" id="UP000471633">
    <property type="component" value="Unassembled WGS sequence"/>
</dbReference>
<dbReference type="GeneID" id="58546381"/>
<keyword evidence="2" id="KW-1185">Reference proteome</keyword>
<organism evidence="1 2">
    <name type="scientific">Schistosoma haematobium</name>
    <name type="common">Blood fluke</name>
    <dbReference type="NCBI Taxonomy" id="6185"/>
    <lineage>
        <taxon>Eukaryota</taxon>
        <taxon>Metazoa</taxon>
        <taxon>Spiralia</taxon>
        <taxon>Lophotrochozoa</taxon>
        <taxon>Platyhelminthes</taxon>
        <taxon>Trematoda</taxon>
        <taxon>Digenea</taxon>
        <taxon>Strigeidida</taxon>
        <taxon>Schistosomatoidea</taxon>
        <taxon>Schistosomatidae</taxon>
        <taxon>Schistosoma</taxon>
    </lineage>
</organism>
<dbReference type="KEGG" id="shx:MS3_00007206"/>
<reference evidence="1" key="4">
    <citation type="journal article" date="2022" name="PLoS Pathog.">
        <title>Chromosome-level genome of Schistosoma haematobium underpins genome-wide explorations of molecular variation.</title>
        <authorList>
            <person name="Stroehlein A.J."/>
            <person name="Korhonen P.K."/>
            <person name="Lee V.V."/>
            <person name="Ralph S.A."/>
            <person name="Mentink-Kane M."/>
            <person name="You H."/>
            <person name="McManus D.P."/>
            <person name="Tchuente L.T."/>
            <person name="Stothard J.R."/>
            <person name="Kaur P."/>
            <person name="Dudchenko O."/>
            <person name="Aiden E.L."/>
            <person name="Yang B."/>
            <person name="Yang H."/>
            <person name="Emery A.M."/>
            <person name="Webster B.L."/>
            <person name="Brindley P.J."/>
            <person name="Rollinson D."/>
            <person name="Chang B.C.H."/>
            <person name="Gasser R.B."/>
            <person name="Young N.D."/>
        </authorList>
    </citation>
    <scope>NUCLEOTIDE SEQUENCE</scope>
</reference>
<comment type="caution">
    <text evidence="1">The sequence shown here is derived from an EMBL/GenBank/DDBJ whole genome shotgun (WGS) entry which is preliminary data.</text>
</comment>
<dbReference type="AlphaFoldDB" id="A0A6A5DHS7"/>
<gene>
    <name evidence="1" type="ORF">MS3_00007206</name>
</gene>
<proteinExistence type="predicted"/>
<accession>A0A6A5DHS7</accession>